<sequence length="139" mass="16050">MFETEMTQSRNSSIKIPDGDSMVINRMLRFLYSGNLDLFRGNVVQTTNVMELYAAADKYDIPALKKKCTFYLKSNLYVQNLCQVLELADAHSDGDLSNIVFEFINAHAEEVFSTDEWKEIKKNNVWAKLLEKAIFRKNP</sequence>
<protein>
    <submittedName>
        <fullName evidence="3">Speckle-type POZ protein B</fullName>
    </submittedName>
</protein>
<organism evidence="3 4">
    <name type="scientific">Stegodyphus mimosarum</name>
    <name type="common">African social velvet spider</name>
    <dbReference type="NCBI Taxonomy" id="407821"/>
    <lineage>
        <taxon>Eukaryota</taxon>
        <taxon>Metazoa</taxon>
        <taxon>Ecdysozoa</taxon>
        <taxon>Arthropoda</taxon>
        <taxon>Chelicerata</taxon>
        <taxon>Arachnida</taxon>
        <taxon>Araneae</taxon>
        <taxon>Araneomorphae</taxon>
        <taxon>Entelegynae</taxon>
        <taxon>Eresoidea</taxon>
        <taxon>Eresidae</taxon>
        <taxon>Stegodyphus</taxon>
    </lineage>
</organism>
<evidence type="ECO:0000313" key="3">
    <source>
        <dbReference type="EMBL" id="KFM61035.1"/>
    </source>
</evidence>
<dbReference type="Pfam" id="PF07707">
    <property type="entry name" value="BACK"/>
    <property type="match status" value="1"/>
</dbReference>
<proteinExistence type="predicted"/>
<dbReference type="InterPro" id="IPR011333">
    <property type="entry name" value="SKP1/BTB/POZ_sf"/>
</dbReference>
<feature type="domain" description="BACK" evidence="2">
    <location>
        <begin position="82"/>
        <end position="126"/>
    </location>
</feature>
<gene>
    <name evidence="3" type="ORF">X975_20803</name>
</gene>
<dbReference type="PANTHER" id="PTHR24413">
    <property type="entry name" value="SPECKLE-TYPE POZ PROTEIN"/>
    <property type="match status" value="1"/>
</dbReference>
<keyword evidence="4" id="KW-1185">Reference proteome</keyword>
<reference evidence="3 4" key="1">
    <citation type="submission" date="2013-11" db="EMBL/GenBank/DDBJ databases">
        <title>Genome sequencing of Stegodyphus mimosarum.</title>
        <authorList>
            <person name="Bechsgaard J."/>
        </authorList>
    </citation>
    <scope>NUCLEOTIDE SEQUENCE [LARGE SCALE GENOMIC DNA]</scope>
</reference>
<dbReference type="InterPro" id="IPR000210">
    <property type="entry name" value="BTB/POZ_dom"/>
</dbReference>
<dbReference type="EMBL" id="KK113783">
    <property type="protein sequence ID" value="KFM61035.1"/>
    <property type="molecule type" value="Genomic_DNA"/>
</dbReference>
<dbReference type="AlphaFoldDB" id="A0A087T7E6"/>
<dbReference type="STRING" id="407821.A0A087T7E6"/>
<feature type="non-terminal residue" evidence="3">
    <location>
        <position position="139"/>
    </location>
</feature>
<feature type="domain" description="BTB" evidence="1">
    <location>
        <begin position="1"/>
        <end position="75"/>
    </location>
</feature>
<dbReference type="SUPFAM" id="SSF54695">
    <property type="entry name" value="POZ domain"/>
    <property type="match status" value="1"/>
</dbReference>
<dbReference type="Proteomes" id="UP000054359">
    <property type="component" value="Unassembled WGS sequence"/>
</dbReference>
<accession>A0A087T7E6</accession>
<evidence type="ECO:0000259" key="1">
    <source>
        <dbReference type="Pfam" id="PF00651"/>
    </source>
</evidence>
<name>A0A087T7E6_STEMI</name>
<dbReference type="OrthoDB" id="6434910at2759"/>
<dbReference type="OMA" id="KEECIAF"/>
<dbReference type="InterPro" id="IPR011705">
    <property type="entry name" value="BACK"/>
</dbReference>
<dbReference type="Pfam" id="PF00651">
    <property type="entry name" value="BTB"/>
    <property type="match status" value="1"/>
</dbReference>
<dbReference type="Gene3D" id="1.25.40.420">
    <property type="match status" value="1"/>
</dbReference>
<evidence type="ECO:0000259" key="2">
    <source>
        <dbReference type="Pfam" id="PF07707"/>
    </source>
</evidence>
<evidence type="ECO:0000313" key="4">
    <source>
        <dbReference type="Proteomes" id="UP000054359"/>
    </source>
</evidence>
<dbReference type="Gene3D" id="3.30.710.10">
    <property type="entry name" value="Potassium Channel Kv1.1, Chain A"/>
    <property type="match status" value="1"/>
</dbReference>